<dbReference type="EMBL" id="GBRH01258733">
    <property type="protein sequence ID" value="JAD39162.1"/>
    <property type="molecule type" value="Transcribed_RNA"/>
</dbReference>
<evidence type="ECO:0000313" key="1">
    <source>
        <dbReference type="EMBL" id="JAD39162.1"/>
    </source>
</evidence>
<reference evidence="1" key="1">
    <citation type="submission" date="2014-09" db="EMBL/GenBank/DDBJ databases">
        <authorList>
            <person name="Magalhaes I.L.F."/>
            <person name="Oliveira U."/>
            <person name="Santos F.R."/>
            <person name="Vidigal T.H.D.A."/>
            <person name="Brescovit A.D."/>
            <person name="Santos A.J."/>
        </authorList>
    </citation>
    <scope>NUCLEOTIDE SEQUENCE</scope>
    <source>
        <tissue evidence="1">Shoot tissue taken approximately 20 cm above the soil surface</tissue>
    </source>
</reference>
<sequence>MEINRYPDTKTICVVYAFCFH</sequence>
<protein>
    <submittedName>
        <fullName evidence="1">Uncharacterized protein</fullName>
    </submittedName>
</protein>
<organism evidence="1">
    <name type="scientific">Arundo donax</name>
    <name type="common">Giant reed</name>
    <name type="synonym">Donax arundinaceus</name>
    <dbReference type="NCBI Taxonomy" id="35708"/>
    <lineage>
        <taxon>Eukaryota</taxon>
        <taxon>Viridiplantae</taxon>
        <taxon>Streptophyta</taxon>
        <taxon>Embryophyta</taxon>
        <taxon>Tracheophyta</taxon>
        <taxon>Spermatophyta</taxon>
        <taxon>Magnoliopsida</taxon>
        <taxon>Liliopsida</taxon>
        <taxon>Poales</taxon>
        <taxon>Poaceae</taxon>
        <taxon>PACMAD clade</taxon>
        <taxon>Arundinoideae</taxon>
        <taxon>Arundineae</taxon>
        <taxon>Arundo</taxon>
    </lineage>
</organism>
<dbReference type="AlphaFoldDB" id="A0A0A8ZWK5"/>
<reference evidence="1" key="2">
    <citation type="journal article" date="2015" name="Data Brief">
        <title>Shoot transcriptome of the giant reed, Arundo donax.</title>
        <authorList>
            <person name="Barrero R.A."/>
            <person name="Guerrero F.D."/>
            <person name="Moolhuijzen P."/>
            <person name="Goolsby J.A."/>
            <person name="Tidwell J."/>
            <person name="Bellgard S.E."/>
            <person name="Bellgard M.I."/>
        </authorList>
    </citation>
    <scope>NUCLEOTIDE SEQUENCE</scope>
    <source>
        <tissue evidence="1">Shoot tissue taken approximately 20 cm above the soil surface</tissue>
    </source>
</reference>
<proteinExistence type="predicted"/>
<accession>A0A0A8ZWK5</accession>
<name>A0A0A8ZWK5_ARUDO</name>